<gene>
    <name evidence="2" type="ORF">ACG0Z6_03820</name>
</gene>
<feature type="region of interest" description="Disordered" evidence="1">
    <location>
        <begin position="121"/>
        <end position="142"/>
    </location>
</feature>
<sequence length="304" mass="34161">MAIKVTPHLVQLVYEAALKSFWRKESLRKFLRQSHVAESHLSTWAAEESKRDFLDRTFASLQRSDKGKAVIGEMALFLAEQTTFPDLRNWEDSATKIQDAFKAVAELKALIARQTEEVRSEREREAAKAKAREERDAVRREQTSLSDLMRRLNELAPQMGTAPGGYAFQDWFYDFLTFAEVEHRRPYNTGGRQIDGSVTVDGTTYLVELKFTADQAGGPDIDVFRGKVESKADNTMGIFLSMAGYSSVALKEASGKKSTLLLLDASHMYLILTGGMQYLDVVRRVRRHASQTGEAYLPVSSFGG</sequence>
<evidence type="ECO:0000313" key="3">
    <source>
        <dbReference type="Proteomes" id="UP001606099"/>
    </source>
</evidence>
<organism evidence="2 3">
    <name type="scientific">Roseateles rivi</name>
    <dbReference type="NCBI Taxonomy" id="3299028"/>
    <lineage>
        <taxon>Bacteria</taxon>
        <taxon>Pseudomonadati</taxon>
        <taxon>Pseudomonadota</taxon>
        <taxon>Betaproteobacteria</taxon>
        <taxon>Burkholderiales</taxon>
        <taxon>Sphaerotilaceae</taxon>
        <taxon>Roseateles</taxon>
    </lineage>
</organism>
<protein>
    <recommendedName>
        <fullName evidence="4">Restriction endonuclease type IV Mrr domain-containing protein</fullName>
    </recommendedName>
</protein>
<evidence type="ECO:0008006" key="4">
    <source>
        <dbReference type="Google" id="ProtNLM"/>
    </source>
</evidence>
<reference evidence="2 3" key="1">
    <citation type="submission" date="2024-08" db="EMBL/GenBank/DDBJ databases">
        <authorList>
            <person name="Lu H."/>
        </authorList>
    </citation>
    <scope>NUCLEOTIDE SEQUENCE [LARGE SCALE GENOMIC DNA]</scope>
    <source>
        <strain evidence="2 3">BYS180W</strain>
    </source>
</reference>
<accession>A0ABW7FST5</accession>
<evidence type="ECO:0000256" key="1">
    <source>
        <dbReference type="SAM" id="MobiDB-lite"/>
    </source>
</evidence>
<dbReference type="Proteomes" id="UP001606099">
    <property type="component" value="Unassembled WGS sequence"/>
</dbReference>
<evidence type="ECO:0000313" key="2">
    <source>
        <dbReference type="EMBL" id="MFG6447368.1"/>
    </source>
</evidence>
<dbReference type="EMBL" id="JBIGHZ010000001">
    <property type="protein sequence ID" value="MFG6447368.1"/>
    <property type="molecule type" value="Genomic_DNA"/>
</dbReference>
<keyword evidence="3" id="KW-1185">Reference proteome</keyword>
<name>A0ABW7FST5_9BURK</name>
<comment type="caution">
    <text evidence="2">The sequence shown here is derived from an EMBL/GenBank/DDBJ whole genome shotgun (WGS) entry which is preliminary data.</text>
</comment>
<proteinExistence type="predicted"/>
<dbReference type="RefSeq" id="WP_394458735.1">
    <property type="nucleotide sequence ID" value="NZ_JBIGHZ010000001.1"/>
</dbReference>